<protein>
    <submittedName>
        <fullName evidence="2">Uncharacterized protein</fullName>
    </submittedName>
</protein>
<organism evidence="2 3">
    <name type="scientific">Bugula neritina</name>
    <name type="common">Brown bryozoan</name>
    <name type="synonym">Sertularia neritina</name>
    <dbReference type="NCBI Taxonomy" id="10212"/>
    <lineage>
        <taxon>Eukaryota</taxon>
        <taxon>Metazoa</taxon>
        <taxon>Spiralia</taxon>
        <taxon>Lophotrochozoa</taxon>
        <taxon>Bryozoa</taxon>
        <taxon>Gymnolaemata</taxon>
        <taxon>Cheilostomatida</taxon>
        <taxon>Flustrina</taxon>
        <taxon>Buguloidea</taxon>
        <taxon>Bugulidae</taxon>
        <taxon>Bugula</taxon>
    </lineage>
</organism>
<keyword evidence="3" id="KW-1185">Reference proteome</keyword>
<dbReference type="EMBL" id="VXIV02000055">
    <property type="protein sequence ID" value="KAF6041351.1"/>
    <property type="molecule type" value="Genomic_DNA"/>
</dbReference>
<name>A0A7J7KT13_BUGNE</name>
<keyword evidence="1" id="KW-1133">Transmembrane helix</keyword>
<gene>
    <name evidence="2" type="ORF">EB796_000305</name>
</gene>
<proteinExistence type="predicted"/>
<dbReference type="Proteomes" id="UP000593567">
    <property type="component" value="Unassembled WGS sequence"/>
</dbReference>
<sequence length="74" mass="8453">MLTELIHYSLAATSSVIPGYFICISCAGYMTFWSRYDAVRNAAGPTDHWTKMKIRVCFSTQYIDSGEYIMCCVY</sequence>
<accession>A0A7J7KT13</accession>
<comment type="caution">
    <text evidence="2">The sequence shown here is derived from an EMBL/GenBank/DDBJ whole genome shotgun (WGS) entry which is preliminary data.</text>
</comment>
<reference evidence="2" key="1">
    <citation type="submission" date="2020-06" db="EMBL/GenBank/DDBJ databases">
        <title>Draft genome of Bugula neritina, a colonial animal packing powerful symbionts and potential medicines.</title>
        <authorList>
            <person name="Rayko M."/>
        </authorList>
    </citation>
    <scope>NUCLEOTIDE SEQUENCE [LARGE SCALE GENOMIC DNA]</scope>
    <source>
        <strain evidence="2">Kwan_BN1</strain>
    </source>
</reference>
<evidence type="ECO:0000313" key="3">
    <source>
        <dbReference type="Proteomes" id="UP000593567"/>
    </source>
</evidence>
<feature type="transmembrane region" description="Helical" evidence="1">
    <location>
        <begin position="6"/>
        <end position="32"/>
    </location>
</feature>
<keyword evidence="1" id="KW-0812">Transmembrane</keyword>
<evidence type="ECO:0000256" key="1">
    <source>
        <dbReference type="SAM" id="Phobius"/>
    </source>
</evidence>
<dbReference type="AlphaFoldDB" id="A0A7J7KT13"/>
<keyword evidence="1" id="KW-0472">Membrane</keyword>
<evidence type="ECO:0000313" key="2">
    <source>
        <dbReference type="EMBL" id="KAF6041351.1"/>
    </source>
</evidence>